<dbReference type="Pfam" id="PF00291">
    <property type="entry name" value="PALP"/>
    <property type="match status" value="1"/>
</dbReference>
<dbReference type="GO" id="GO:0019148">
    <property type="term" value="F:D-cysteine desulfhydrase activity"/>
    <property type="evidence" value="ECO:0007669"/>
    <property type="project" value="UniProtKB-EC"/>
</dbReference>
<evidence type="ECO:0000256" key="9">
    <source>
        <dbReference type="ARBA" id="ARBA00066823"/>
    </source>
</evidence>
<gene>
    <name evidence="13" type="ORF">BQ4739_LOCUS8824</name>
</gene>
<dbReference type="GO" id="GO:0005739">
    <property type="term" value="C:mitochondrion"/>
    <property type="evidence" value="ECO:0007669"/>
    <property type="project" value="UniProtKB-SubCell"/>
</dbReference>
<feature type="modified residue" description="N6-(pyridoxal phosphate)lysine" evidence="11">
    <location>
        <position position="73"/>
    </location>
</feature>
<dbReference type="InterPro" id="IPR005966">
    <property type="entry name" value="D-Cys_desShydrase"/>
</dbReference>
<keyword evidence="4 11" id="KW-0663">Pyridoxal phosphate</keyword>
<reference evidence="13 14" key="1">
    <citation type="submission" date="2016-10" db="EMBL/GenBank/DDBJ databases">
        <authorList>
            <person name="Cai Z."/>
        </authorList>
    </citation>
    <scope>NUCLEOTIDE SEQUENCE [LARGE SCALE GENOMIC DNA]</scope>
</reference>
<evidence type="ECO:0000256" key="1">
    <source>
        <dbReference type="ARBA" id="ARBA00001933"/>
    </source>
</evidence>
<evidence type="ECO:0000256" key="4">
    <source>
        <dbReference type="ARBA" id="ARBA00022898"/>
    </source>
</evidence>
<dbReference type="InterPro" id="IPR036052">
    <property type="entry name" value="TrpB-like_PALP_sf"/>
</dbReference>
<evidence type="ECO:0000313" key="14">
    <source>
        <dbReference type="Proteomes" id="UP000256970"/>
    </source>
</evidence>
<feature type="active site" description="Nucleophile" evidence="10">
    <location>
        <position position="100"/>
    </location>
</feature>
<evidence type="ECO:0000256" key="7">
    <source>
        <dbReference type="ARBA" id="ARBA00023239"/>
    </source>
</evidence>
<dbReference type="PIRSF" id="PIRSF006278">
    <property type="entry name" value="ACCD_DCysDesulf"/>
    <property type="match status" value="1"/>
</dbReference>
<evidence type="ECO:0000256" key="8">
    <source>
        <dbReference type="ARBA" id="ARBA00050761"/>
    </source>
</evidence>
<evidence type="ECO:0000256" key="5">
    <source>
        <dbReference type="ARBA" id="ARBA00022946"/>
    </source>
</evidence>
<dbReference type="EC" id="4.4.1.15" evidence="9"/>
<comment type="cofactor">
    <cofactor evidence="1">
        <name>pyridoxal 5'-phosphate</name>
        <dbReference type="ChEBI" id="CHEBI:597326"/>
    </cofactor>
</comment>
<organism evidence="13 14">
    <name type="scientific">Tetradesmus obliquus</name>
    <name type="common">Green alga</name>
    <name type="synonym">Acutodesmus obliquus</name>
    <dbReference type="NCBI Taxonomy" id="3088"/>
    <lineage>
        <taxon>Eukaryota</taxon>
        <taxon>Viridiplantae</taxon>
        <taxon>Chlorophyta</taxon>
        <taxon>core chlorophytes</taxon>
        <taxon>Chlorophyceae</taxon>
        <taxon>CS clade</taxon>
        <taxon>Sphaeropleales</taxon>
        <taxon>Scenedesmaceae</taxon>
        <taxon>Tetradesmus</taxon>
    </lineage>
</organism>
<dbReference type="Gene3D" id="3.40.50.1100">
    <property type="match status" value="2"/>
</dbReference>
<accession>A0A383VSI8</accession>
<sequence>MAAVTASHSSFLQLQKYQAPEWASALKLVPSHRFRLGLLPTPIHRWPLPNLPPGTEVWVKRDDLSGMQLSGNKVRKLEFLMAEAVAQQHDCVITIGGIQSNHARATAVAATYLGLPCHLILRNSRALADSDPGLVGNLLVERLVGATIHQVSKEEYARLGAARLGAALSQQLQQQGKKPYYIPVGGSSALGCWGYLNAAEEIAQQQQELGLQFDAIASACGSSGTTAGLALGAKLAGLAAEVHAYAVCDSPDYFYEEIDGLLQQLGYTEAGASQLFTAHNAKGLGYAISTDEELKTVQEVALDTGVLLDPVYSGKALHGLLADMRAQPQQWQGKKVLFVHTGGLLGMYDKADQLQPLVEGLGRSSRMDVSAAMQQ</sequence>
<dbReference type="PANTHER" id="PTHR43780">
    <property type="entry name" value="1-AMINOCYCLOPROPANE-1-CARBOXYLATE DEAMINASE-RELATED"/>
    <property type="match status" value="1"/>
</dbReference>
<keyword evidence="7" id="KW-0456">Lyase</keyword>
<keyword evidence="5" id="KW-0809">Transit peptide</keyword>
<dbReference type="FunFam" id="3.40.50.1100:FF:000042">
    <property type="entry name" value="Bifunctional D-cysteine desulfhydrase/1-aminocyclopropane-1-carboxylate deaminase mitochondrial"/>
    <property type="match status" value="1"/>
</dbReference>
<keyword evidence="6" id="KW-0496">Mitochondrion</keyword>
<dbReference type="AlphaFoldDB" id="A0A383VSI8"/>
<dbReference type="NCBIfam" id="TIGR01275">
    <property type="entry name" value="ACC_deam_rel"/>
    <property type="match status" value="1"/>
</dbReference>
<dbReference type="EMBL" id="FNXT01000862">
    <property type="protein sequence ID" value="SZX68477.1"/>
    <property type="molecule type" value="Genomic_DNA"/>
</dbReference>
<dbReference type="InterPro" id="IPR027278">
    <property type="entry name" value="ACCD_DCysDesulf"/>
</dbReference>
<evidence type="ECO:0000256" key="2">
    <source>
        <dbReference type="ARBA" id="ARBA00004173"/>
    </source>
</evidence>
<protein>
    <recommendedName>
        <fullName evidence="9">D-cysteine desulfhydrase</fullName>
        <ecNumber evidence="9">4.4.1.15</ecNumber>
    </recommendedName>
</protein>
<comment type="subcellular location">
    <subcellularLocation>
        <location evidence="2">Mitochondrion</location>
    </subcellularLocation>
</comment>
<dbReference type="PANTHER" id="PTHR43780:SF2">
    <property type="entry name" value="1-AMINOCYCLOPROPANE-1-CARBOXYLATE DEAMINASE-RELATED"/>
    <property type="match status" value="1"/>
</dbReference>
<dbReference type="STRING" id="3088.A0A383VSI8"/>
<name>A0A383VSI8_TETOB</name>
<evidence type="ECO:0000256" key="6">
    <source>
        <dbReference type="ARBA" id="ARBA00023128"/>
    </source>
</evidence>
<dbReference type="FunFam" id="3.40.50.1100:FF:000037">
    <property type="entry name" value="Bifunctional D-cysteine desulfhydrase/1-aminocyclopropane-1-carboxylate deaminase, mitochondrial"/>
    <property type="match status" value="1"/>
</dbReference>
<evidence type="ECO:0000256" key="11">
    <source>
        <dbReference type="PIRSR" id="PIRSR006278-2"/>
    </source>
</evidence>
<feature type="domain" description="Tryptophan synthase beta chain-like PALP" evidence="12">
    <location>
        <begin position="36"/>
        <end position="342"/>
    </location>
</feature>
<evidence type="ECO:0000256" key="10">
    <source>
        <dbReference type="PIRSR" id="PIRSR006278-1"/>
    </source>
</evidence>
<dbReference type="SUPFAM" id="SSF53686">
    <property type="entry name" value="Tryptophan synthase beta subunit-like PLP-dependent enzymes"/>
    <property type="match status" value="1"/>
</dbReference>
<dbReference type="InterPro" id="IPR001926">
    <property type="entry name" value="TrpB-like_PALP"/>
</dbReference>
<proteinExistence type="inferred from homology"/>
<dbReference type="Proteomes" id="UP000256970">
    <property type="component" value="Unassembled WGS sequence"/>
</dbReference>
<evidence type="ECO:0000256" key="3">
    <source>
        <dbReference type="ARBA" id="ARBA00008639"/>
    </source>
</evidence>
<evidence type="ECO:0000313" key="13">
    <source>
        <dbReference type="EMBL" id="SZX68477.1"/>
    </source>
</evidence>
<evidence type="ECO:0000259" key="12">
    <source>
        <dbReference type="Pfam" id="PF00291"/>
    </source>
</evidence>
<comment type="catalytic activity">
    <reaction evidence="8">
        <text>D-cysteine + H2O = hydrogen sulfide + pyruvate + NH4(+) + H(+)</text>
        <dbReference type="Rhea" id="RHEA:11268"/>
        <dbReference type="ChEBI" id="CHEBI:15361"/>
        <dbReference type="ChEBI" id="CHEBI:15377"/>
        <dbReference type="ChEBI" id="CHEBI:15378"/>
        <dbReference type="ChEBI" id="CHEBI:28938"/>
        <dbReference type="ChEBI" id="CHEBI:29919"/>
        <dbReference type="ChEBI" id="CHEBI:35236"/>
        <dbReference type="EC" id="4.4.1.15"/>
    </reaction>
</comment>
<keyword evidence="14" id="KW-1185">Reference proteome</keyword>
<comment type="similarity">
    <text evidence="3">Belongs to the ACC deaminase/D-cysteine desulfhydrase family.</text>
</comment>